<evidence type="ECO:0000256" key="1">
    <source>
        <dbReference type="SAM" id="MobiDB-lite"/>
    </source>
</evidence>
<dbReference type="RefSeq" id="XP_014673574.1">
    <property type="nucleotide sequence ID" value="XM_014818088.1"/>
</dbReference>
<evidence type="ECO:0000313" key="3">
    <source>
        <dbReference type="Proteomes" id="UP000695022"/>
    </source>
</evidence>
<dbReference type="SMART" id="SM00228">
    <property type="entry name" value="PDZ"/>
    <property type="match status" value="1"/>
</dbReference>
<dbReference type="Gene3D" id="2.30.42.10">
    <property type="match status" value="2"/>
</dbReference>
<name>A0ABM1EN03_PRICU</name>
<dbReference type="PANTHER" id="PTHR16484:SF17">
    <property type="entry name" value="BAZOOKA, ISOFORM B"/>
    <property type="match status" value="1"/>
</dbReference>
<dbReference type="Pfam" id="PF00595">
    <property type="entry name" value="PDZ"/>
    <property type="match status" value="1"/>
</dbReference>
<organism evidence="3 4">
    <name type="scientific">Priapulus caudatus</name>
    <name type="common">Priapulid worm</name>
    <dbReference type="NCBI Taxonomy" id="37621"/>
    <lineage>
        <taxon>Eukaryota</taxon>
        <taxon>Metazoa</taxon>
        <taxon>Ecdysozoa</taxon>
        <taxon>Scalidophora</taxon>
        <taxon>Priapulida</taxon>
        <taxon>Priapulimorpha</taxon>
        <taxon>Priapulimorphida</taxon>
        <taxon>Priapulidae</taxon>
        <taxon>Priapulus</taxon>
    </lineage>
</organism>
<sequence>MGQDGLLAIGGPRGTTRPGSNGRLYIRTSCRREPRIGDGRLKPWEDRFMEVNGIEMDGQSLSRQAVQILRQTSGMQSLTSSSHARRCFDTTLPRELVALDSVPAGTLSCRPAEKLGEDVLLTPGLQKEILTFEIAVNDTGSAGLGVSVKGKTTNTPNGPKDLGIFIKCVIHGGAAHKDGRLRTNDQLLCVNEQGLVGKTNDAAMSGLRHAMQGGPGDAAAAAASVAADSITVVIARRLPSTADSNKSMDSSDGNVEYLAITKVDNELYAEETTGDGSEDTNTTNTLSTVVPSRGPVGDGPPLPSMQRNPVIDRLTGTNKLYNDSYYRATHESMMEGTAQESMMMEGATDEPDGGRMVRSPVREARRGGVRSPPVIDVAQETMRIVADYDKQNAWQPPPSSRGRGTATEVSSSSLPPDVSTRAPEPPAWLINWQEESIEM</sequence>
<protein>
    <submittedName>
        <fullName evidence="4">Partitioning defective 3 homolog</fullName>
    </submittedName>
</protein>
<gene>
    <name evidence="4" type="primary">LOC106813852</name>
</gene>
<evidence type="ECO:0000313" key="4">
    <source>
        <dbReference type="RefSeq" id="XP_014673574.1"/>
    </source>
</evidence>
<dbReference type="PANTHER" id="PTHR16484">
    <property type="entry name" value="PARTITIONING DEFECTIVE 3 RELATED"/>
    <property type="match status" value="1"/>
</dbReference>
<accession>A0ABM1EN03</accession>
<dbReference type="PROSITE" id="PS50106">
    <property type="entry name" value="PDZ"/>
    <property type="match status" value="1"/>
</dbReference>
<dbReference type="GeneID" id="106813852"/>
<feature type="region of interest" description="Disordered" evidence="1">
    <location>
        <begin position="389"/>
        <end position="439"/>
    </location>
</feature>
<dbReference type="SUPFAM" id="SSF50156">
    <property type="entry name" value="PDZ domain-like"/>
    <property type="match status" value="1"/>
</dbReference>
<feature type="region of interest" description="Disordered" evidence="1">
    <location>
        <begin position="271"/>
        <end position="309"/>
    </location>
</feature>
<evidence type="ECO:0000259" key="2">
    <source>
        <dbReference type="PROSITE" id="PS50106"/>
    </source>
</evidence>
<feature type="compositionally biased region" description="Polar residues" evidence="1">
    <location>
        <begin position="279"/>
        <end position="290"/>
    </location>
</feature>
<keyword evidence="3" id="KW-1185">Reference proteome</keyword>
<feature type="region of interest" description="Disordered" evidence="1">
    <location>
        <begin position="1"/>
        <end position="23"/>
    </location>
</feature>
<dbReference type="InterPro" id="IPR052213">
    <property type="entry name" value="PAR3"/>
</dbReference>
<proteinExistence type="predicted"/>
<reference evidence="4" key="1">
    <citation type="submission" date="2025-08" db="UniProtKB">
        <authorList>
            <consortium name="RefSeq"/>
        </authorList>
    </citation>
    <scope>IDENTIFICATION</scope>
</reference>
<dbReference type="Proteomes" id="UP000695022">
    <property type="component" value="Unplaced"/>
</dbReference>
<feature type="domain" description="PDZ" evidence="2">
    <location>
        <begin position="131"/>
        <end position="210"/>
    </location>
</feature>
<dbReference type="InterPro" id="IPR001478">
    <property type="entry name" value="PDZ"/>
</dbReference>
<dbReference type="InterPro" id="IPR036034">
    <property type="entry name" value="PDZ_sf"/>
</dbReference>